<keyword evidence="3" id="KW-1185">Reference proteome</keyword>
<feature type="compositionally biased region" description="Low complexity" evidence="1">
    <location>
        <begin position="22"/>
        <end position="34"/>
    </location>
</feature>
<evidence type="ECO:0000313" key="2">
    <source>
        <dbReference type="EMBL" id="KAG5992779.1"/>
    </source>
</evidence>
<evidence type="ECO:0000256" key="1">
    <source>
        <dbReference type="SAM" id="MobiDB-lite"/>
    </source>
</evidence>
<dbReference type="Proteomes" id="UP000748025">
    <property type="component" value="Unassembled WGS sequence"/>
</dbReference>
<name>A0A9P7SV75_9HYPO</name>
<dbReference type="AlphaFoldDB" id="A0A9P7SV75"/>
<feature type="compositionally biased region" description="Basic and acidic residues" evidence="1">
    <location>
        <begin position="9"/>
        <end position="21"/>
    </location>
</feature>
<feature type="non-terminal residue" evidence="2">
    <location>
        <position position="81"/>
    </location>
</feature>
<accession>A0A9P7SV75</accession>
<reference evidence="2" key="1">
    <citation type="journal article" date="2020" name="bioRxiv">
        <title>Whole genome comparisons of ergot fungi reveals the divergence and evolution of species within the genus Claviceps are the result of varying mechanisms driving genome evolution and host range expansion.</title>
        <authorList>
            <person name="Wyka S.A."/>
            <person name="Mondo S.J."/>
            <person name="Liu M."/>
            <person name="Dettman J."/>
            <person name="Nalam V."/>
            <person name="Broders K.D."/>
        </authorList>
    </citation>
    <scope>NUCLEOTIDE SEQUENCE</scope>
    <source>
        <strain evidence="2">CCC 602</strain>
    </source>
</reference>
<evidence type="ECO:0000313" key="3">
    <source>
        <dbReference type="Proteomes" id="UP000748025"/>
    </source>
</evidence>
<gene>
    <name evidence="2" type="ORF">E4U43_003680</name>
</gene>
<sequence>MAFLFKSKKSQDRALSSRDGHSGSQGSSQSAGARIPRDDKNIVQRATPTGSLASMDDIGAASPEQLRRGGSLEQMQPSDLA</sequence>
<dbReference type="EMBL" id="SRPW01002455">
    <property type="protein sequence ID" value="KAG5992779.1"/>
    <property type="molecule type" value="Genomic_DNA"/>
</dbReference>
<proteinExistence type="predicted"/>
<dbReference type="OrthoDB" id="45365at2759"/>
<comment type="caution">
    <text evidence="2">The sequence shown here is derived from an EMBL/GenBank/DDBJ whole genome shotgun (WGS) entry which is preliminary data.</text>
</comment>
<protein>
    <submittedName>
        <fullName evidence="2">Uncharacterized protein</fullName>
    </submittedName>
</protein>
<feature type="region of interest" description="Disordered" evidence="1">
    <location>
        <begin position="1"/>
        <end position="81"/>
    </location>
</feature>
<organism evidence="2 3">
    <name type="scientific">Claviceps pusilla</name>
    <dbReference type="NCBI Taxonomy" id="123648"/>
    <lineage>
        <taxon>Eukaryota</taxon>
        <taxon>Fungi</taxon>
        <taxon>Dikarya</taxon>
        <taxon>Ascomycota</taxon>
        <taxon>Pezizomycotina</taxon>
        <taxon>Sordariomycetes</taxon>
        <taxon>Hypocreomycetidae</taxon>
        <taxon>Hypocreales</taxon>
        <taxon>Clavicipitaceae</taxon>
        <taxon>Claviceps</taxon>
    </lineage>
</organism>